<dbReference type="STRING" id="307972.A0A2G8LIA1"/>
<comment type="similarity">
    <text evidence="1">Belongs to the protein-tyrosine phosphatase family. Non-receptor class dual specificity subfamily.</text>
</comment>
<dbReference type="PROSITE" id="PS50054">
    <property type="entry name" value="TYR_PHOSPHATASE_DUAL"/>
    <property type="match status" value="1"/>
</dbReference>
<evidence type="ECO:0000259" key="7">
    <source>
        <dbReference type="PROSITE" id="PS50056"/>
    </source>
</evidence>
<dbReference type="PANTHER" id="PTHR10159:SF528">
    <property type="entry name" value="PUCKERED, ISOFORM A"/>
    <property type="match status" value="1"/>
</dbReference>
<dbReference type="InterPro" id="IPR008343">
    <property type="entry name" value="MKP"/>
</dbReference>
<dbReference type="PROSITE" id="PS50056">
    <property type="entry name" value="TYR_PHOSPHATASE_2"/>
    <property type="match status" value="1"/>
</dbReference>
<dbReference type="GO" id="GO:0005829">
    <property type="term" value="C:cytosol"/>
    <property type="evidence" value="ECO:0007669"/>
    <property type="project" value="TreeGrafter"/>
</dbReference>
<dbReference type="PANTHER" id="PTHR10159">
    <property type="entry name" value="DUAL SPECIFICITY PROTEIN PHOSPHATASE"/>
    <property type="match status" value="1"/>
</dbReference>
<keyword evidence="4" id="KW-0904">Protein phosphatase</keyword>
<dbReference type="OrthoDB" id="165342at2759"/>
<dbReference type="SUPFAM" id="SSF52799">
    <property type="entry name" value="(Phosphotyrosine protein) phosphatases II"/>
    <property type="match status" value="1"/>
</dbReference>
<dbReference type="InterPro" id="IPR016130">
    <property type="entry name" value="Tyr_Pase_AS"/>
</dbReference>
<dbReference type="Gene3D" id="3.90.190.10">
    <property type="entry name" value="Protein tyrosine phosphatase superfamily"/>
    <property type="match status" value="1"/>
</dbReference>
<dbReference type="InterPro" id="IPR000340">
    <property type="entry name" value="Dual-sp_phosphatase_cat-dom"/>
</dbReference>
<sequence>MPPAVSPAPAPIEWPASRGKDQTCAETVASIPSKTVVDHDGESKMSTFLKLHQINTTNRAIRSVQNASNLSQSSENLANDNLSPSSLLVPRGTRSPRSGRSPSRMDRLCHNHDDDDVVLPQELYQKLHVSKPTRKTCDFAHSRTSSCPFLLLDCRSTKAFKQKHIDGALNVNCSNRLYCRRLRDGKMSIADLVSSEEGKIVLKQSSHNQRREIIVYDEDTQRTDSLPTSHPTLLVLSRLRKEGTRASLLKGGMQAFEQRYSDMCNADFQNANQTSLSPLIMNVNSAPSNLDSAGIENQPPRCDSASIDAPMARILPYLYVGGDKDAADIGELKRNGINFILNVTNKIPCYHEGNANFNYLRIPVKDNGSENLLAYFDAAFHFIEQARQTNGRVLIHCQAGISRSSTVAIGYIMKYHNLSMNQAYNKVQACRPIIAPNLNFVGQLANFEKSLQTSKAQQRKIEVVTVGCSIQAHSSRPSTPITEIDMLET</sequence>
<evidence type="ECO:0000256" key="1">
    <source>
        <dbReference type="ARBA" id="ARBA00008601"/>
    </source>
</evidence>
<evidence type="ECO:0000259" key="8">
    <source>
        <dbReference type="PROSITE" id="PS50206"/>
    </source>
</evidence>
<feature type="domain" description="Tyrosine-protein phosphatase" evidence="6">
    <location>
        <begin position="309"/>
        <end position="453"/>
    </location>
</feature>
<dbReference type="SUPFAM" id="SSF52821">
    <property type="entry name" value="Rhodanese/Cell cycle control phosphatase"/>
    <property type="match status" value="1"/>
</dbReference>
<feature type="compositionally biased region" description="Low complexity" evidence="5">
    <location>
        <begin position="90"/>
        <end position="102"/>
    </location>
</feature>
<keyword evidence="3" id="KW-0378">Hydrolase</keyword>
<feature type="compositionally biased region" description="Polar residues" evidence="5">
    <location>
        <begin position="66"/>
        <end position="86"/>
    </location>
</feature>
<dbReference type="AlphaFoldDB" id="A0A2G8LIA1"/>
<comment type="caution">
    <text evidence="9">The sequence shown here is derived from an EMBL/GenBank/DDBJ whole genome shotgun (WGS) entry which is preliminary data.</text>
</comment>
<organism evidence="9 10">
    <name type="scientific">Stichopus japonicus</name>
    <name type="common">Sea cucumber</name>
    <dbReference type="NCBI Taxonomy" id="307972"/>
    <lineage>
        <taxon>Eukaryota</taxon>
        <taxon>Metazoa</taxon>
        <taxon>Echinodermata</taxon>
        <taxon>Eleutherozoa</taxon>
        <taxon>Echinozoa</taxon>
        <taxon>Holothuroidea</taxon>
        <taxon>Aspidochirotacea</taxon>
        <taxon>Aspidochirotida</taxon>
        <taxon>Stichopodidae</taxon>
        <taxon>Apostichopus</taxon>
    </lineage>
</organism>
<dbReference type="Pfam" id="PF00581">
    <property type="entry name" value="Rhodanese"/>
    <property type="match status" value="1"/>
</dbReference>
<protein>
    <recommendedName>
        <fullName evidence="2">protein-tyrosine-phosphatase</fullName>
        <ecNumber evidence="2">3.1.3.48</ecNumber>
    </recommendedName>
</protein>
<dbReference type="InterPro" id="IPR020422">
    <property type="entry name" value="TYR_PHOSPHATASE_DUAL_dom"/>
</dbReference>
<evidence type="ECO:0000313" key="10">
    <source>
        <dbReference type="Proteomes" id="UP000230750"/>
    </source>
</evidence>
<name>A0A2G8LIA1_STIJA</name>
<dbReference type="InterPro" id="IPR001763">
    <property type="entry name" value="Rhodanese-like_dom"/>
</dbReference>
<dbReference type="GO" id="GO:0043409">
    <property type="term" value="P:negative regulation of MAPK cascade"/>
    <property type="evidence" value="ECO:0007669"/>
    <property type="project" value="TreeGrafter"/>
</dbReference>
<dbReference type="PROSITE" id="PS00383">
    <property type="entry name" value="TYR_PHOSPHATASE_1"/>
    <property type="match status" value="1"/>
</dbReference>
<dbReference type="SMART" id="SM00450">
    <property type="entry name" value="RHOD"/>
    <property type="match status" value="1"/>
</dbReference>
<evidence type="ECO:0000313" key="9">
    <source>
        <dbReference type="EMBL" id="PIK59988.1"/>
    </source>
</evidence>
<dbReference type="EMBL" id="MRZV01000068">
    <property type="protein sequence ID" value="PIK59988.1"/>
    <property type="molecule type" value="Genomic_DNA"/>
</dbReference>
<evidence type="ECO:0000256" key="3">
    <source>
        <dbReference type="ARBA" id="ARBA00022801"/>
    </source>
</evidence>
<dbReference type="InterPro" id="IPR000387">
    <property type="entry name" value="Tyr_Pase_dom"/>
</dbReference>
<evidence type="ECO:0000259" key="6">
    <source>
        <dbReference type="PROSITE" id="PS50054"/>
    </source>
</evidence>
<dbReference type="Pfam" id="PF00782">
    <property type="entry name" value="DSPc"/>
    <property type="match status" value="1"/>
</dbReference>
<dbReference type="Gene3D" id="3.40.250.10">
    <property type="entry name" value="Rhodanese-like domain"/>
    <property type="match status" value="1"/>
</dbReference>
<dbReference type="Proteomes" id="UP000230750">
    <property type="component" value="Unassembled WGS sequence"/>
</dbReference>
<proteinExistence type="inferred from homology"/>
<evidence type="ECO:0000256" key="5">
    <source>
        <dbReference type="SAM" id="MobiDB-lite"/>
    </source>
</evidence>
<feature type="region of interest" description="Disordered" evidence="5">
    <location>
        <begin position="66"/>
        <end position="109"/>
    </location>
</feature>
<feature type="domain" description="Tyrosine specific protein phosphatases" evidence="7">
    <location>
        <begin position="373"/>
        <end position="432"/>
    </location>
</feature>
<dbReference type="InterPro" id="IPR036873">
    <property type="entry name" value="Rhodanese-like_dom_sf"/>
</dbReference>
<evidence type="ECO:0000256" key="4">
    <source>
        <dbReference type="ARBA" id="ARBA00022912"/>
    </source>
</evidence>
<feature type="compositionally biased region" description="Pro residues" evidence="5">
    <location>
        <begin position="1"/>
        <end position="12"/>
    </location>
</feature>
<gene>
    <name evidence="9" type="ORF">BSL78_03067</name>
</gene>
<reference evidence="9 10" key="1">
    <citation type="journal article" date="2017" name="PLoS Biol.">
        <title>The sea cucumber genome provides insights into morphological evolution and visceral regeneration.</title>
        <authorList>
            <person name="Zhang X."/>
            <person name="Sun L."/>
            <person name="Yuan J."/>
            <person name="Sun Y."/>
            <person name="Gao Y."/>
            <person name="Zhang L."/>
            <person name="Li S."/>
            <person name="Dai H."/>
            <person name="Hamel J.F."/>
            <person name="Liu C."/>
            <person name="Yu Y."/>
            <person name="Liu S."/>
            <person name="Lin W."/>
            <person name="Guo K."/>
            <person name="Jin S."/>
            <person name="Xu P."/>
            <person name="Storey K.B."/>
            <person name="Huan P."/>
            <person name="Zhang T."/>
            <person name="Zhou Y."/>
            <person name="Zhang J."/>
            <person name="Lin C."/>
            <person name="Li X."/>
            <person name="Xing L."/>
            <person name="Huo D."/>
            <person name="Sun M."/>
            <person name="Wang L."/>
            <person name="Mercier A."/>
            <person name="Li F."/>
            <person name="Yang H."/>
            <person name="Xiang J."/>
        </authorList>
    </citation>
    <scope>NUCLEOTIDE SEQUENCE [LARGE SCALE GENOMIC DNA]</scope>
    <source>
        <strain evidence="9">Shaxun</strain>
        <tissue evidence="9">Muscle</tissue>
    </source>
</reference>
<dbReference type="EC" id="3.1.3.48" evidence="2"/>
<dbReference type="GO" id="GO:0008330">
    <property type="term" value="F:protein tyrosine/threonine phosphatase activity"/>
    <property type="evidence" value="ECO:0007669"/>
    <property type="project" value="TreeGrafter"/>
</dbReference>
<dbReference type="GO" id="GO:0033550">
    <property type="term" value="F:MAP kinase tyrosine phosphatase activity"/>
    <property type="evidence" value="ECO:0007669"/>
    <property type="project" value="TreeGrafter"/>
</dbReference>
<accession>A0A2G8LIA1</accession>
<evidence type="ECO:0000256" key="2">
    <source>
        <dbReference type="ARBA" id="ARBA00013064"/>
    </source>
</evidence>
<feature type="domain" description="Rhodanese" evidence="8">
    <location>
        <begin position="145"/>
        <end position="265"/>
    </location>
</feature>
<dbReference type="CDD" id="cd01446">
    <property type="entry name" value="DSP_MapKP"/>
    <property type="match status" value="1"/>
</dbReference>
<dbReference type="SMART" id="SM00195">
    <property type="entry name" value="DSPc"/>
    <property type="match status" value="1"/>
</dbReference>
<keyword evidence="10" id="KW-1185">Reference proteome</keyword>
<dbReference type="GO" id="GO:0017017">
    <property type="term" value="F:MAP kinase tyrosine/serine/threonine phosphatase activity"/>
    <property type="evidence" value="ECO:0007669"/>
    <property type="project" value="InterPro"/>
</dbReference>
<dbReference type="PRINTS" id="PR01764">
    <property type="entry name" value="MAPKPHPHTASE"/>
</dbReference>
<feature type="region of interest" description="Disordered" evidence="5">
    <location>
        <begin position="1"/>
        <end position="21"/>
    </location>
</feature>
<dbReference type="InterPro" id="IPR029021">
    <property type="entry name" value="Prot-tyrosine_phosphatase-like"/>
</dbReference>
<dbReference type="PROSITE" id="PS50206">
    <property type="entry name" value="RHODANESE_3"/>
    <property type="match status" value="1"/>
</dbReference>